<evidence type="ECO:0000256" key="5">
    <source>
        <dbReference type="SAM" id="Phobius"/>
    </source>
</evidence>
<feature type="transmembrane region" description="Helical" evidence="5">
    <location>
        <begin position="128"/>
        <end position="149"/>
    </location>
</feature>
<feature type="transmembrane region" description="Helical" evidence="5">
    <location>
        <begin position="104"/>
        <end position="122"/>
    </location>
</feature>
<gene>
    <name evidence="7" type="ORF">CA85_17190</name>
</gene>
<dbReference type="SUPFAM" id="SSF144091">
    <property type="entry name" value="Rhomboid-like"/>
    <property type="match status" value="1"/>
</dbReference>
<protein>
    <submittedName>
        <fullName evidence="7">Rhomboid family protein</fullName>
    </submittedName>
</protein>
<dbReference type="GO" id="GO:0016020">
    <property type="term" value="C:membrane"/>
    <property type="evidence" value="ECO:0007669"/>
    <property type="project" value="UniProtKB-SubCell"/>
</dbReference>
<accession>A0A5C5YFK1</accession>
<evidence type="ECO:0000313" key="8">
    <source>
        <dbReference type="Proteomes" id="UP000318053"/>
    </source>
</evidence>
<feature type="domain" description="Peptidase S54 rhomboid" evidence="6">
    <location>
        <begin position="47"/>
        <end position="175"/>
    </location>
</feature>
<keyword evidence="3 5" id="KW-1133">Transmembrane helix</keyword>
<dbReference type="Pfam" id="PF01694">
    <property type="entry name" value="Rhomboid"/>
    <property type="match status" value="1"/>
</dbReference>
<feature type="transmembrane region" description="Helical" evidence="5">
    <location>
        <begin position="79"/>
        <end position="97"/>
    </location>
</feature>
<dbReference type="InterPro" id="IPR022764">
    <property type="entry name" value="Peptidase_S54_rhomboid_dom"/>
</dbReference>
<name>A0A5C5YFK1_9BACT</name>
<dbReference type="Proteomes" id="UP000318053">
    <property type="component" value="Unassembled WGS sequence"/>
</dbReference>
<comment type="caution">
    <text evidence="7">The sequence shown here is derived from an EMBL/GenBank/DDBJ whole genome shotgun (WGS) entry which is preliminary data.</text>
</comment>
<keyword evidence="2 5" id="KW-0812">Transmembrane</keyword>
<dbReference type="AlphaFoldDB" id="A0A5C5YFK1"/>
<feature type="transmembrane region" description="Helical" evidence="5">
    <location>
        <begin position="6"/>
        <end position="34"/>
    </location>
</feature>
<dbReference type="RefSeq" id="WP_146390793.1">
    <property type="nucleotide sequence ID" value="NZ_SJPK01000003.1"/>
</dbReference>
<comment type="subcellular location">
    <subcellularLocation>
        <location evidence="1">Membrane</location>
        <topology evidence="1">Multi-pass membrane protein</topology>
    </subcellularLocation>
</comment>
<feature type="transmembrane region" description="Helical" evidence="5">
    <location>
        <begin position="55"/>
        <end position="73"/>
    </location>
</feature>
<evidence type="ECO:0000256" key="4">
    <source>
        <dbReference type="ARBA" id="ARBA00023136"/>
    </source>
</evidence>
<dbReference type="EMBL" id="SJPK01000003">
    <property type="protein sequence ID" value="TWT73251.1"/>
    <property type="molecule type" value="Genomic_DNA"/>
</dbReference>
<proteinExistence type="predicted"/>
<sequence length="183" mass="19182">MPPPIYQSAVFVAVMWGVFLLDLILPGSFLHYGLVPRTARGLPGIALMPFLHANYAHLLSNTIPIAILLALTLSTRPQAWASVIAIMLCSGALLWCFGRPANHVGASGLVFGLTTFLIIVGVREKQFLSLGVAVAVGLIFGGSLLSGIIPSFGSNVSWDGHLCGAIAGVVVGIATTERAESFL</sequence>
<reference evidence="7 8" key="1">
    <citation type="submission" date="2019-02" db="EMBL/GenBank/DDBJ databases">
        <title>Deep-cultivation of Planctomycetes and their phenomic and genomic characterization uncovers novel biology.</title>
        <authorList>
            <person name="Wiegand S."/>
            <person name="Jogler M."/>
            <person name="Boedeker C."/>
            <person name="Pinto D."/>
            <person name="Vollmers J."/>
            <person name="Rivas-Marin E."/>
            <person name="Kohn T."/>
            <person name="Peeters S.H."/>
            <person name="Heuer A."/>
            <person name="Rast P."/>
            <person name="Oberbeckmann S."/>
            <person name="Bunk B."/>
            <person name="Jeske O."/>
            <person name="Meyerdierks A."/>
            <person name="Storesund J.E."/>
            <person name="Kallscheuer N."/>
            <person name="Luecker S."/>
            <person name="Lage O.M."/>
            <person name="Pohl T."/>
            <person name="Merkel B.J."/>
            <person name="Hornburger P."/>
            <person name="Mueller R.-W."/>
            <person name="Bruemmer F."/>
            <person name="Labrenz M."/>
            <person name="Spormann A.M."/>
            <person name="Op Den Camp H."/>
            <person name="Overmann J."/>
            <person name="Amann R."/>
            <person name="Jetten M.S.M."/>
            <person name="Mascher T."/>
            <person name="Medema M.H."/>
            <person name="Devos D.P."/>
            <person name="Kaster A.-K."/>
            <person name="Ovreas L."/>
            <person name="Rohde M."/>
            <person name="Galperin M.Y."/>
            <person name="Jogler C."/>
        </authorList>
    </citation>
    <scope>NUCLEOTIDE SEQUENCE [LARGE SCALE GENOMIC DNA]</scope>
    <source>
        <strain evidence="7 8">CA85</strain>
    </source>
</reference>
<dbReference type="Gene3D" id="1.20.1540.10">
    <property type="entry name" value="Rhomboid-like"/>
    <property type="match status" value="1"/>
</dbReference>
<dbReference type="OrthoDB" id="465874at2"/>
<evidence type="ECO:0000256" key="1">
    <source>
        <dbReference type="ARBA" id="ARBA00004141"/>
    </source>
</evidence>
<evidence type="ECO:0000256" key="2">
    <source>
        <dbReference type="ARBA" id="ARBA00022692"/>
    </source>
</evidence>
<evidence type="ECO:0000256" key="3">
    <source>
        <dbReference type="ARBA" id="ARBA00022989"/>
    </source>
</evidence>
<evidence type="ECO:0000259" key="6">
    <source>
        <dbReference type="Pfam" id="PF01694"/>
    </source>
</evidence>
<dbReference type="GO" id="GO:0004252">
    <property type="term" value="F:serine-type endopeptidase activity"/>
    <property type="evidence" value="ECO:0007669"/>
    <property type="project" value="InterPro"/>
</dbReference>
<keyword evidence="4 5" id="KW-0472">Membrane</keyword>
<evidence type="ECO:0000313" key="7">
    <source>
        <dbReference type="EMBL" id="TWT73251.1"/>
    </source>
</evidence>
<keyword evidence="8" id="KW-1185">Reference proteome</keyword>
<organism evidence="7 8">
    <name type="scientific">Allorhodopirellula solitaria</name>
    <dbReference type="NCBI Taxonomy" id="2527987"/>
    <lineage>
        <taxon>Bacteria</taxon>
        <taxon>Pseudomonadati</taxon>
        <taxon>Planctomycetota</taxon>
        <taxon>Planctomycetia</taxon>
        <taxon>Pirellulales</taxon>
        <taxon>Pirellulaceae</taxon>
        <taxon>Allorhodopirellula</taxon>
    </lineage>
</organism>
<dbReference type="InterPro" id="IPR035952">
    <property type="entry name" value="Rhomboid-like_sf"/>
</dbReference>